<dbReference type="GO" id="GO:0009379">
    <property type="term" value="C:Holliday junction helicase complex"/>
    <property type="evidence" value="ECO:0007669"/>
    <property type="project" value="InterPro"/>
</dbReference>
<sequence>MIAYIDGKLTYKDPAYVIIDVNGVGYEMKISLQTYSALQDGTERCRLYTFLSIREDAHTLFGFKEPDEKTLFLDLISVSGIGPSTALVMLSSLSSGEIRHALMNEDVKTIQSIKGIGAKTAQRAIIELKDKLRKENMLGTSAPTIFGLSSSKVKNEALAALVTLGIPKNVAEKSIEAILKKEGDDITVEQLIKLALR</sequence>
<dbReference type="NCBIfam" id="TIGR00084">
    <property type="entry name" value="ruvA"/>
    <property type="match status" value="1"/>
</dbReference>
<comment type="subunit">
    <text evidence="6">Homotetramer. Forms an RuvA(8)-RuvB(12)-Holliday junction (HJ) complex. HJ DNA is sandwiched between 2 RuvA tetramers; dsDNA enters through RuvA and exits via RuvB. An RuvB hexamer assembles on each DNA strand where it exits the tetramer. Each RuvB hexamer is contacted by two RuvA subunits (via domain III) on 2 adjacent RuvB subunits; this complex drives branch migration. In the full resolvosome a probable DNA-RuvA(4)-RuvB(12)-RuvC(2) complex forms which resolves the HJ.</text>
</comment>
<feature type="region of interest" description="Domain III" evidence="6">
    <location>
        <begin position="149"/>
        <end position="197"/>
    </location>
</feature>
<evidence type="ECO:0000256" key="6">
    <source>
        <dbReference type="HAMAP-Rule" id="MF_00031"/>
    </source>
</evidence>
<dbReference type="Gene3D" id="1.10.150.20">
    <property type="entry name" value="5' to 3' exonuclease, C-terminal subdomain"/>
    <property type="match status" value="1"/>
</dbReference>
<gene>
    <name evidence="6" type="primary">ruvA</name>
    <name evidence="8" type="ORF">LV89_00177</name>
</gene>
<dbReference type="SUPFAM" id="SSF47781">
    <property type="entry name" value="RuvA domain 2-like"/>
    <property type="match status" value="1"/>
</dbReference>
<dbReference type="Pfam" id="PF07499">
    <property type="entry name" value="RuvA_C"/>
    <property type="match status" value="1"/>
</dbReference>
<dbReference type="Pfam" id="PF14520">
    <property type="entry name" value="HHH_5"/>
    <property type="match status" value="1"/>
</dbReference>
<evidence type="ECO:0000259" key="7">
    <source>
        <dbReference type="SMART" id="SM00278"/>
    </source>
</evidence>
<accession>A0A316EHQ9</accession>
<evidence type="ECO:0000256" key="2">
    <source>
        <dbReference type="ARBA" id="ARBA00022763"/>
    </source>
</evidence>
<comment type="similarity">
    <text evidence="6">Belongs to the RuvA family.</text>
</comment>
<dbReference type="InterPro" id="IPR011114">
    <property type="entry name" value="RuvA_C"/>
</dbReference>
<dbReference type="HAMAP" id="MF_00031">
    <property type="entry name" value="DNA_HJ_migration_RuvA"/>
    <property type="match status" value="1"/>
</dbReference>
<keyword evidence="2 6" id="KW-0227">DNA damage</keyword>
<dbReference type="SUPFAM" id="SSF50249">
    <property type="entry name" value="Nucleic acid-binding proteins"/>
    <property type="match status" value="1"/>
</dbReference>
<dbReference type="AlphaFoldDB" id="A0A316EHQ9"/>
<comment type="caution">
    <text evidence="6">Lacks conserved residue(s) required for the propagation of feature annotation.</text>
</comment>
<dbReference type="EMBL" id="QGGO01000001">
    <property type="protein sequence ID" value="PWK29337.1"/>
    <property type="molecule type" value="Genomic_DNA"/>
</dbReference>
<proteinExistence type="inferred from homology"/>
<dbReference type="OrthoDB" id="5293449at2"/>
<reference evidence="8 9" key="1">
    <citation type="submission" date="2018-05" db="EMBL/GenBank/DDBJ databases">
        <title>Genomic Encyclopedia of Archaeal and Bacterial Type Strains, Phase II (KMG-II): from individual species to whole genera.</title>
        <authorList>
            <person name="Goeker M."/>
        </authorList>
    </citation>
    <scope>NUCLEOTIDE SEQUENCE [LARGE SCALE GENOMIC DNA]</scope>
    <source>
        <strain evidence="8 9">DSM 22214</strain>
    </source>
</reference>
<dbReference type="SMART" id="SM00278">
    <property type="entry name" value="HhH1"/>
    <property type="match status" value="2"/>
</dbReference>
<dbReference type="InterPro" id="IPR013849">
    <property type="entry name" value="DNA_helicase_Holl-junc_RuvA_I"/>
</dbReference>
<protein>
    <recommendedName>
        <fullName evidence="6">Holliday junction branch migration complex subunit RuvA</fullName>
    </recommendedName>
</protein>
<keyword evidence="8" id="KW-0067">ATP-binding</keyword>
<comment type="subcellular location">
    <subcellularLocation>
        <location evidence="6">Cytoplasm</location>
    </subcellularLocation>
</comment>
<evidence type="ECO:0000256" key="4">
    <source>
        <dbReference type="ARBA" id="ARBA00023172"/>
    </source>
</evidence>
<dbReference type="InterPro" id="IPR012340">
    <property type="entry name" value="NA-bd_OB-fold"/>
</dbReference>
<feature type="domain" description="Helix-hairpin-helix DNA-binding motif class 1" evidence="7">
    <location>
        <begin position="108"/>
        <end position="127"/>
    </location>
</feature>
<keyword evidence="8" id="KW-0378">Hydrolase</keyword>
<evidence type="ECO:0000256" key="5">
    <source>
        <dbReference type="ARBA" id="ARBA00023204"/>
    </source>
</evidence>
<keyword evidence="5 6" id="KW-0234">DNA repair</keyword>
<organism evidence="8 9">
    <name type="scientific">Arcicella aurantiaca</name>
    <dbReference type="NCBI Taxonomy" id="591202"/>
    <lineage>
        <taxon>Bacteria</taxon>
        <taxon>Pseudomonadati</taxon>
        <taxon>Bacteroidota</taxon>
        <taxon>Cytophagia</taxon>
        <taxon>Cytophagales</taxon>
        <taxon>Flectobacillaceae</taxon>
        <taxon>Arcicella</taxon>
    </lineage>
</organism>
<feature type="domain" description="Helix-hairpin-helix DNA-binding motif class 1" evidence="7">
    <location>
        <begin position="73"/>
        <end position="92"/>
    </location>
</feature>
<dbReference type="GO" id="GO:0000400">
    <property type="term" value="F:four-way junction DNA binding"/>
    <property type="evidence" value="ECO:0007669"/>
    <property type="project" value="UniProtKB-UniRule"/>
</dbReference>
<feature type="region of interest" description="Domain I" evidence="6">
    <location>
        <begin position="1"/>
        <end position="64"/>
    </location>
</feature>
<dbReference type="Gene3D" id="2.40.50.140">
    <property type="entry name" value="Nucleic acid-binding proteins"/>
    <property type="match status" value="1"/>
</dbReference>
<evidence type="ECO:0000313" key="9">
    <source>
        <dbReference type="Proteomes" id="UP000245489"/>
    </source>
</evidence>
<dbReference type="GO" id="GO:0006310">
    <property type="term" value="P:DNA recombination"/>
    <property type="evidence" value="ECO:0007669"/>
    <property type="project" value="UniProtKB-UniRule"/>
</dbReference>
<dbReference type="Pfam" id="PF01330">
    <property type="entry name" value="RuvA_N"/>
    <property type="match status" value="1"/>
</dbReference>
<dbReference type="Gene3D" id="1.10.8.10">
    <property type="entry name" value="DNA helicase RuvA subunit, C-terminal domain"/>
    <property type="match status" value="1"/>
</dbReference>
<dbReference type="GO" id="GO:0005524">
    <property type="term" value="F:ATP binding"/>
    <property type="evidence" value="ECO:0007669"/>
    <property type="project" value="InterPro"/>
</dbReference>
<dbReference type="GO" id="GO:0006281">
    <property type="term" value="P:DNA repair"/>
    <property type="evidence" value="ECO:0007669"/>
    <property type="project" value="UniProtKB-UniRule"/>
</dbReference>
<dbReference type="RefSeq" id="WP_109740966.1">
    <property type="nucleotide sequence ID" value="NZ_QGGO01000001.1"/>
</dbReference>
<dbReference type="InterPro" id="IPR000085">
    <property type="entry name" value="RuvA"/>
</dbReference>
<keyword evidence="9" id="KW-1185">Reference proteome</keyword>
<evidence type="ECO:0000313" key="8">
    <source>
        <dbReference type="EMBL" id="PWK29337.1"/>
    </source>
</evidence>
<dbReference type="InterPro" id="IPR010994">
    <property type="entry name" value="RuvA_2-like"/>
</dbReference>
<keyword evidence="8" id="KW-0347">Helicase</keyword>
<dbReference type="CDD" id="cd14332">
    <property type="entry name" value="UBA_RuvA_C"/>
    <property type="match status" value="1"/>
</dbReference>
<dbReference type="GO" id="GO:0009378">
    <property type="term" value="F:four-way junction helicase activity"/>
    <property type="evidence" value="ECO:0007669"/>
    <property type="project" value="InterPro"/>
</dbReference>
<dbReference type="SUPFAM" id="SSF46929">
    <property type="entry name" value="DNA helicase RuvA subunit, C-terminal domain"/>
    <property type="match status" value="1"/>
</dbReference>
<evidence type="ECO:0000256" key="3">
    <source>
        <dbReference type="ARBA" id="ARBA00023125"/>
    </source>
</evidence>
<evidence type="ECO:0000256" key="1">
    <source>
        <dbReference type="ARBA" id="ARBA00022490"/>
    </source>
</evidence>
<dbReference type="InterPro" id="IPR003583">
    <property type="entry name" value="Hlx-hairpin-Hlx_DNA-bd_motif"/>
</dbReference>
<keyword evidence="4 6" id="KW-0233">DNA recombination</keyword>
<comment type="caution">
    <text evidence="8">The sequence shown here is derived from an EMBL/GenBank/DDBJ whole genome shotgun (WGS) entry which is preliminary data.</text>
</comment>
<comment type="domain">
    <text evidence="6">Has three domains with a flexible linker between the domains II and III and assumes an 'L' shape. Domain III is highly mobile and contacts RuvB.</text>
</comment>
<dbReference type="InterPro" id="IPR036267">
    <property type="entry name" value="RuvA_C_sf"/>
</dbReference>
<keyword evidence="3 6" id="KW-0238">DNA-binding</keyword>
<dbReference type="GO" id="GO:0048476">
    <property type="term" value="C:Holliday junction resolvase complex"/>
    <property type="evidence" value="ECO:0007669"/>
    <property type="project" value="UniProtKB-UniRule"/>
</dbReference>
<comment type="function">
    <text evidence="6">The RuvA-RuvB-RuvC complex processes Holliday junction (HJ) DNA during genetic recombination and DNA repair, while the RuvA-RuvB complex plays an important role in the rescue of blocked DNA replication forks via replication fork reversal (RFR). RuvA specifically binds to HJ cruciform DNA, conferring on it an open structure. The RuvB hexamer acts as an ATP-dependent pump, pulling dsDNA into and through the RuvAB complex. HJ branch migration allows RuvC to scan DNA until it finds its consensus sequence, where it cleaves and resolves the cruciform DNA.</text>
</comment>
<keyword evidence="1 6" id="KW-0963">Cytoplasm</keyword>
<dbReference type="Proteomes" id="UP000245489">
    <property type="component" value="Unassembled WGS sequence"/>
</dbReference>
<keyword evidence="8" id="KW-0547">Nucleotide-binding</keyword>
<name>A0A316EHQ9_9BACT</name>
<dbReference type="GO" id="GO:0005737">
    <property type="term" value="C:cytoplasm"/>
    <property type="evidence" value="ECO:0007669"/>
    <property type="project" value="UniProtKB-SubCell"/>
</dbReference>